<accession>A0A1M7ZLG9</accession>
<name>A0A1M7ZLG9_9HYPH</name>
<feature type="transmembrane region" description="Helical" evidence="7">
    <location>
        <begin position="136"/>
        <end position="163"/>
    </location>
</feature>
<keyword evidence="3" id="KW-1003">Cell membrane</keyword>
<evidence type="ECO:0000313" key="10">
    <source>
        <dbReference type="Proteomes" id="UP000186406"/>
    </source>
</evidence>
<feature type="transmembrane region" description="Helical" evidence="7">
    <location>
        <begin position="12"/>
        <end position="40"/>
    </location>
</feature>
<evidence type="ECO:0000313" key="9">
    <source>
        <dbReference type="EMBL" id="SHO65672.1"/>
    </source>
</evidence>
<feature type="transmembrane region" description="Helical" evidence="7">
    <location>
        <begin position="60"/>
        <end position="81"/>
    </location>
</feature>
<feature type="transmembrane region" description="Helical" evidence="7">
    <location>
        <begin position="93"/>
        <end position="116"/>
    </location>
</feature>
<feature type="transmembrane region" description="Helical" evidence="7">
    <location>
        <begin position="328"/>
        <end position="356"/>
    </location>
</feature>
<feature type="transmembrane region" description="Helical" evidence="7">
    <location>
        <begin position="241"/>
        <end position="263"/>
    </location>
</feature>
<proteinExistence type="inferred from homology"/>
<feature type="transmembrane region" description="Helical" evidence="7">
    <location>
        <begin position="200"/>
        <end position="221"/>
    </location>
</feature>
<feature type="transmembrane region" description="Helical" evidence="7">
    <location>
        <begin position="290"/>
        <end position="316"/>
    </location>
</feature>
<dbReference type="CDD" id="cd06261">
    <property type="entry name" value="TM_PBP2"/>
    <property type="match status" value="1"/>
</dbReference>
<feature type="transmembrane region" description="Helical" evidence="7">
    <location>
        <begin position="401"/>
        <end position="421"/>
    </location>
</feature>
<dbReference type="Pfam" id="PF00528">
    <property type="entry name" value="BPD_transp_1"/>
    <property type="match status" value="2"/>
</dbReference>
<dbReference type="GO" id="GO:0055085">
    <property type="term" value="P:transmembrane transport"/>
    <property type="evidence" value="ECO:0007669"/>
    <property type="project" value="InterPro"/>
</dbReference>
<evidence type="ECO:0000256" key="6">
    <source>
        <dbReference type="ARBA" id="ARBA00023136"/>
    </source>
</evidence>
<dbReference type="PANTHER" id="PTHR30183:SF9">
    <property type="entry name" value="THIAMINE TRANSPORT SYSTEM PERMEASE PROTEIN THIP"/>
    <property type="match status" value="1"/>
</dbReference>
<reference evidence="9 10" key="1">
    <citation type="submission" date="2016-12" db="EMBL/GenBank/DDBJ databases">
        <authorList>
            <person name="Song W.-J."/>
            <person name="Kurnit D.M."/>
        </authorList>
    </citation>
    <scope>NUCLEOTIDE SEQUENCE [LARGE SCALE GENOMIC DNA]</scope>
    <source>
        <strain evidence="9 10">DSM 19599</strain>
    </source>
</reference>
<feature type="domain" description="ABC transmembrane type-1" evidence="8">
    <location>
        <begin position="56"/>
        <end position="262"/>
    </location>
</feature>
<dbReference type="Gene3D" id="1.10.3720.10">
    <property type="entry name" value="MetI-like"/>
    <property type="match status" value="2"/>
</dbReference>
<sequence>MTARAVRIRGAGVMLLPGIAALAVVIGIMASAIVGLISAAGGDLPSLPWGYVSDIVRFTLMQATLSTVLSLALGAALALALARRSRFPGRRVLLAILNLAVVLPPVVVVFGVVAVFGRAGWLGAILGALGWQPGSWLYGLPGILIGHVFFNAPLAARVFLAAIEAVPAEHWRLATHLGMSPLAMFRLIDRPVLMRETPSLAALIFLLCFTSFALVLALGGGPGAATLEVAIYEALRFDADFPRAAALAGVQIAVCLALVAPVFRMERRLPEIVTSGWHESRGDTGSRALALLDAVVLVIVGGLVLLPIAAVVVSGIPALGTLAAPSTLSALATSFAIALPAALLSVSLALGLATLARRLRLAAGRSRLAALVDSAGIAILLMPPFTLAAGLFVVARRFADPFALGIPMIVLVNALMALPFAMRLIEPPLTVAAERYGRLADSLGISGWNRLRLVDGPLVARPMAMAFATAAVLSLGDLGVAAFFGAGGIVTLPLLIYQRLGAYRMDEAASVALLLAAVAFLLFLAALLSTETRNARD</sequence>
<dbReference type="OrthoDB" id="7066776at2"/>
<feature type="transmembrane region" description="Helical" evidence="7">
    <location>
        <begin position="368"/>
        <end position="395"/>
    </location>
</feature>
<evidence type="ECO:0000256" key="4">
    <source>
        <dbReference type="ARBA" id="ARBA00022692"/>
    </source>
</evidence>
<dbReference type="PROSITE" id="PS50928">
    <property type="entry name" value="ABC_TM1"/>
    <property type="match status" value="2"/>
</dbReference>
<dbReference type="STRING" id="1123029.SAMN02745172_02318"/>
<dbReference type="PANTHER" id="PTHR30183">
    <property type="entry name" value="MOLYBDENUM TRANSPORT SYSTEM PERMEASE PROTEIN MODB"/>
    <property type="match status" value="1"/>
</dbReference>
<organism evidence="9 10">
    <name type="scientific">Pseudoxanthobacter soli DSM 19599</name>
    <dbReference type="NCBI Taxonomy" id="1123029"/>
    <lineage>
        <taxon>Bacteria</taxon>
        <taxon>Pseudomonadati</taxon>
        <taxon>Pseudomonadota</taxon>
        <taxon>Alphaproteobacteria</taxon>
        <taxon>Hyphomicrobiales</taxon>
        <taxon>Segnochrobactraceae</taxon>
        <taxon>Pseudoxanthobacter</taxon>
    </lineage>
</organism>
<evidence type="ECO:0000256" key="7">
    <source>
        <dbReference type="RuleBase" id="RU363032"/>
    </source>
</evidence>
<keyword evidence="4 7" id="KW-0812">Transmembrane</keyword>
<comment type="subcellular location">
    <subcellularLocation>
        <location evidence="1 7">Cell membrane</location>
        <topology evidence="1 7">Multi-pass membrane protein</topology>
    </subcellularLocation>
</comment>
<dbReference type="Proteomes" id="UP000186406">
    <property type="component" value="Unassembled WGS sequence"/>
</dbReference>
<keyword evidence="6 7" id="KW-0472">Membrane</keyword>
<evidence type="ECO:0000256" key="1">
    <source>
        <dbReference type="ARBA" id="ARBA00004651"/>
    </source>
</evidence>
<comment type="similarity">
    <text evidence="7">Belongs to the binding-protein-dependent transport system permease family.</text>
</comment>
<dbReference type="RefSeq" id="WP_073628742.1">
    <property type="nucleotide sequence ID" value="NZ_FRXO01000004.1"/>
</dbReference>
<protein>
    <submittedName>
        <fullName evidence="9">Thiamine transport system permease protein</fullName>
    </submittedName>
</protein>
<keyword evidence="5 7" id="KW-1133">Transmembrane helix</keyword>
<dbReference type="SUPFAM" id="SSF161098">
    <property type="entry name" value="MetI-like"/>
    <property type="match status" value="2"/>
</dbReference>
<dbReference type="AlphaFoldDB" id="A0A1M7ZLG9"/>
<feature type="transmembrane region" description="Helical" evidence="7">
    <location>
        <begin position="508"/>
        <end position="528"/>
    </location>
</feature>
<feature type="domain" description="ABC transmembrane type-1" evidence="8">
    <location>
        <begin position="331"/>
        <end position="526"/>
    </location>
</feature>
<dbReference type="InterPro" id="IPR035906">
    <property type="entry name" value="MetI-like_sf"/>
</dbReference>
<evidence type="ECO:0000259" key="8">
    <source>
        <dbReference type="PROSITE" id="PS50928"/>
    </source>
</evidence>
<dbReference type="EMBL" id="FRXO01000004">
    <property type="protein sequence ID" value="SHO65672.1"/>
    <property type="molecule type" value="Genomic_DNA"/>
</dbReference>
<evidence type="ECO:0000256" key="2">
    <source>
        <dbReference type="ARBA" id="ARBA00022448"/>
    </source>
</evidence>
<evidence type="ECO:0000256" key="5">
    <source>
        <dbReference type="ARBA" id="ARBA00022989"/>
    </source>
</evidence>
<evidence type="ECO:0000256" key="3">
    <source>
        <dbReference type="ARBA" id="ARBA00022475"/>
    </source>
</evidence>
<keyword evidence="10" id="KW-1185">Reference proteome</keyword>
<gene>
    <name evidence="9" type="ORF">SAMN02745172_02318</name>
</gene>
<dbReference type="InterPro" id="IPR000515">
    <property type="entry name" value="MetI-like"/>
</dbReference>
<keyword evidence="2 7" id="KW-0813">Transport</keyword>
<dbReference type="GO" id="GO:0005886">
    <property type="term" value="C:plasma membrane"/>
    <property type="evidence" value="ECO:0007669"/>
    <property type="project" value="UniProtKB-SubCell"/>
</dbReference>
<feature type="transmembrane region" description="Helical" evidence="7">
    <location>
        <begin position="470"/>
        <end position="496"/>
    </location>
</feature>